<accession>A0A367IY61</accession>
<dbReference type="STRING" id="4846.A0A367IY61"/>
<dbReference type="AlphaFoldDB" id="A0A367IY61"/>
<dbReference type="PANTHER" id="PTHR11472">
    <property type="entry name" value="DNA REPAIR DEAD HELICASE RAD3/XP-D SUBFAMILY MEMBER"/>
    <property type="match status" value="1"/>
</dbReference>
<name>A0A367IY61_RHIST</name>
<keyword evidence="4" id="KW-1185">Reference proteome</keyword>
<dbReference type="InterPro" id="IPR027417">
    <property type="entry name" value="P-loop_NTPase"/>
</dbReference>
<dbReference type="GO" id="GO:0016818">
    <property type="term" value="F:hydrolase activity, acting on acid anhydrides, in phosphorus-containing anhydrides"/>
    <property type="evidence" value="ECO:0007669"/>
    <property type="project" value="InterPro"/>
</dbReference>
<dbReference type="EMBL" id="PJQM01005051">
    <property type="protein sequence ID" value="RCH82586.1"/>
    <property type="molecule type" value="Genomic_DNA"/>
</dbReference>
<dbReference type="GO" id="GO:0005634">
    <property type="term" value="C:nucleus"/>
    <property type="evidence" value="ECO:0007669"/>
    <property type="project" value="TreeGrafter"/>
</dbReference>
<dbReference type="OrthoDB" id="272481at2759"/>
<evidence type="ECO:0000313" key="3">
    <source>
        <dbReference type="EMBL" id="RCH82586.1"/>
    </source>
</evidence>
<dbReference type="Pfam" id="PF13307">
    <property type="entry name" value="Helicase_C_2"/>
    <property type="match status" value="1"/>
</dbReference>
<evidence type="ECO:0000256" key="1">
    <source>
        <dbReference type="SAM" id="MobiDB-lite"/>
    </source>
</evidence>
<dbReference type="GO" id="GO:0003676">
    <property type="term" value="F:nucleic acid binding"/>
    <property type="evidence" value="ECO:0007669"/>
    <property type="project" value="InterPro"/>
</dbReference>
<protein>
    <submittedName>
        <fullName evidence="3">Fanconi anemia group J protein</fullName>
    </submittedName>
</protein>
<reference evidence="3 4" key="1">
    <citation type="journal article" date="2018" name="G3 (Bethesda)">
        <title>Phylogenetic and Phylogenomic Definition of Rhizopus Species.</title>
        <authorList>
            <person name="Gryganskyi A.P."/>
            <person name="Golan J."/>
            <person name="Dolatabadi S."/>
            <person name="Mondo S."/>
            <person name="Robb S."/>
            <person name="Idnurm A."/>
            <person name="Muszewska A."/>
            <person name="Steczkiewicz K."/>
            <person name="Masonjones S."/>
            <person name="Liao H.L."/>
            <person name="Gajdeczka M.T."/>
            <person name="Anike F."/>
            <person name="Vuek A."/>
            <person name="Anishchenko I.M."/>
            <person name="Voigt K."/>
            <person name="de Hoog G.S."/>
            <person name="Smith M.E."/>
            <person name="Heitman J."/>
            <person name="Vilgalys R."/>
            <person name="Stajich J.E."/>
        </authorList>
    </citation>
    <scope>NUCLEOTIDE SEQUENCE [LARGE SCALE GENOMIC DNA]</scope>
    <source>
        <strain evidence="3 4">LSU 92-RS-03</strain>
    </source>
</reference>
<dbReference type="Gene3D" id="3.40.50.300">
    <property type="entry name" value="P-loop containing nucleotide triphosphate hydrolases"/>
    <property type="match status" value="1"/>
</dbReference>
<dbReference type="GO" id="GO:0006289">
    <property type="term" value="P:nucleotide-excision repair"/>
    <property type="evidence" value="ECO:0007669"/>
    <property type="project" value="TreeGrafter"/>
</dbReference>
<evidence type="ECO:0000313" key="4">
    <source>
        <dbReference type="Proteomes" id="UP000253551"/>
    </source>
</evidence>
<dbReference type="GO" id="GO:0003678">
    <property type="term" value="F:DNA helicase activity"/>
    <property type="evidence" value="ECO:0007669"/>
    <property type="project" value="TreeGrafter"/>
</dbReference>
<gene>
    <name evidence="3" type="primary">BRIP1_1</name>
    <name evidence="3" type="ORF">CU098_001625</name>
</gene>
<organism evidence="3 4">
    <name type="scientific">Rhizopus stolonifer</name>
    <name type="common">Rhizopus nigricans</name>
    <dbReference type="NCBI Taxonomy" id="4846"/>
    <lineage>
        <taxon>Eukaryota</taxon>
        <taxon>Fungi</taxon>
        <taxon>Fungi incertae sedis</taxon>
        <taxon>Mucoromycota</taxon>
        <taxon>Mucoromycotina</taxon>
        <taxon>Mucoromycetes</taxon>
        <taxon>Mucorales</taxon>
        <taxon>Mucorineae</taxon>
        <taxon>Rhizopodaceae</taxon>
        <taxon>Rhizopus</taxon>
    </lineage>
</organism>
<feature type="region of interest" description="Disordered" evidence="1">
    <location>
        <begin position="434"/>
        <end position="472"/>
    </location>
</feature>
<feature type="domain" description="ATP-dependent helicase C-terminal" evidence="2">
    <location>
        <begin position="11"/>
        <end position="134"/>
    </location>
</feature>
<comment type="caution">
    <text evidence="3">The sequence shown here is derived from an EMBL/GenBank/DDBJ whole genome shotgun (WGS) entry which is preliminary data.</text>
</comment>
<feature type="non-terminal residue" evidence="3">
    <location>
        <position position="1"/>
    </location>
</feature>
<dbReference type="InterPro" id="IPR045028">
    <property type="entry name" value="DinG/Rad3-like"/>
</dbReference>
<evidence type="ECO:0000259" key="2">
    <source>
        <dbReference type="SMART" id="SM00491"/>
    </source>
</evidence>
<dbReference type="PANTHER" id="PTHR11472:SF47">
    <property type="entry name" value="FANCONI ANEMIA GROUP J PROTEIN"/>
    <property type="match status" value="1"/>
</dbReference>
<feature type="non-terminal residue" evidence="3">
    <location>
        <position position="642"/>
    </location>
</feature>
<dbReference type="InterPro" id="IPR006555">
    <property type="entry name" value="ATP-dep_Helicase_C"/>
</dbReference>
<dbReference type="GO" id="GO:1990918">
    <property type="term" value="P:double-strand break repair involved in meiotic recombination"/>
    <property type="evidence" value="ECO:0007669"/>
    <property type="project" value="TreeGrafter"/>
</dbReference>
<dbReference type="SMART" id="SM00491">
    <property type="entry name" value="HELICc2"/>
    <property type="match status" value="1"/>
</dbReference>
<dbReference type="GO" id="GO:0005524">
    <property type="term" value="F:ATP binding"/>
    <property type="evidence" value="ECO:0007669"/>
    <property type="project" value="InterPro"/>
</dbReference>
<sequence>PKGSDKRKFEREIHQFYKHIEDAVSCPDEEGQDGAIFFAVYRGKISEGIDFTNEYCRAVVALGIPYPGIKDMEVKLKKEYNDMKRKNMHDNNILSGSDWYSIQAFRAINQALGRCIRHKNDWGAIILLEDRFQEEKNLKGLSKWLRNRVQVNNSFHEGISSLQKFVQTRLAIDKEAAALLAENAKKDQQVALPSQSANTTQETTIIKDEEVENTVPPLSQNFSEDTSLDGIIAETLNSIIETEKRLESNYLAYKNASRREATFPDFTPVVPSAACAITETVSQLIVNHITNPIRDSIVSPITNPISNPITNPIVNPTANPIVNPITCPISKPVTGLPFITQNDNISTTKEESDTQDNTIQALKEKTDTRGKHLHTLEEKIDTQDSDYHTLEEEDITQITTKLIPKIENKMDSISIADNQGFSGITSTIDVQHTTLSAPSKENRNHYESYTSKGNTIYKEQNSQSPKNSKKSFKDLDDVFKDIENDTNDDAYDEIYDDMDYGMDNDLNDDMNAIFKDMGDGMDDDLNDDMDAIFKDMYLQESHIPTAHSSSNSFQHKGNNVYPVLCKDCQCTLMIGNINFLKISNDPLLNCMVSLTKKGDLIVEVENPSSWETFGLCMDASQLPNETQVYMNRVDQLFYQKIN</sequence>
<dbReference type="Proteomes" id="UP000253551">
    <property type="component" value="Unassembled WGS sequence"/>
</dbReference>
<proteinExistence type="predicted"/>